<dbReference type="Proteomes" id="UP000675379">
    <property type="component" value="Unassembled WGS sequence"/>
</dbReference>
<keyword evidence="4" id="KW-1185">Reference proteome</keyword>
<sequence>MTSSKTLQDLVADYIAEKRALGYKYDKPGLTLNRFAKLAEQKDYTQPQLCRELVEMWCEKTAYESESNHQCRIGIVRGLAQYMDRLGFPAYIYMKKGTVSHERSFKPYIFSNTELAKIFSATDEVLNTKSYPFRSEQIKLILKTLYSTGMRSSELRNLKKDDVDLVYGILHIYGTKFNKERFIPLDEVLLQQLRTYSQQMCCYEVWKDAQYFFVNSFGRQHKDVYHPYREVLNLAGISHGGRGKGPRIHDFRHTFAVHCLRNWVRAGKDLTVALPYLSSYMGHTGIRSSQYYLRLTAELYPDIVETLDSVYGWMIPEVSPYDFD</sequence>
<dbReference type="PANTHER" id="PTHR30349:SF64">
    <property type="entry name" value="PROPHAGE INTEGRASE INTD-RELATED"/>
    <property type="match status" value="1"/>
</dbReference>
<name>A0A941CU56_9CLOT</name>
<gene>
    <name evidence="3" type="ORF">KCG48_14210</name>
</gene>
<dbReference type="RefSeq" id="WP_211802852.1">
    <property type="nucleotide sequence ID" value="NZ_JAGSCS010000039.1"/>
</dbReference>
<dbReference type="GO" id="GO:0006310">
    <property type="term" value="P:DNA recombination"/>
    <property type="evidence" value="ECO:0007669"/>
    <property type="project" value="UniProtKB-KW"/>
</dbReference>
<dbReference type="GO" id="GO:0015074">
    <property type="term" value="P:DNA integration"/>
    <property type="evidence" value="ECO:0007669"/>
    <property type="project" value="InterPro"/>
</dbReference>
<accession>A0A941CU56</accession>
<dbReference type="EMBL" id="JAGSCS010000039">
    <property type="protein sequence ID" value="MBR0577461.1"/>
    <property type="molecule type" value="Genomic_DNA"/>
</dbReference>
<evidence type="ECO:0000259" key="2">
    <source>
        <dbReference type="PROSITE" id="PS51898"/>
    </source>
</evidence>
<dbReference type="InterPro" id="IPR050090">
    <property type="entry name" value="Tyrosine_recombinase_XerCD"/>
</dbReference>
<feature type="domain" description="Tyr recombinase" evidence="2">
    <location>
        <begin position="105"/>
        <end position="305"/>
    </location>
</feature>
<evidence type="ECO:0000313" key="4">
    <source>
        <dbReference type="Proteomes" id="UP000675379"/>
    </source>
</evidence>
<dbReference type="Pfam" id="PF00589">
    <property type="entry name" value="Phage_integrase"/>
    <property type="match status" value="1"/>
</dbReference>
<dbReference type="Gene3D" id="1.10.443.10">
    <property type="entry name" value="Intergrase catalytic core"/>
    <property type="match status" value="1"/>
</dbReference>
<organism evidence="3 4">
    <name type="scientific">Proteiniclasticum sediminis</name>
    <dbReference type="NCBI Taxonomy" id="2804028"/>
    <lineage>
        <taxon>Bacteria</taxon>
        <taxon>Bacillati</taxon>
        <taxon>Bacillota</taxon>
        <taxon>Clostridia</taxon>
        <taxon>Eubacteriales</taxon>
        <taxon>Clostridiaceae</taxon>
        <taxon>Proteiniclasticum</taxon>
    </lineage>
</organism>
<dbReference type="AlphaFoldDB" id="A0A941CU56"/>
<keyword evidence="1" id="KW-0233">DNA recombination</keyword>
<proteinExistence type="predicted"/>
<evidence type="ECO:0000256" key="1">
    <source>
        <dbReference type="ARBA" id="ARBA00023172"/>
    </source>
</evidence>
<evidence type="ECO:0000313" key="3">
    <source>
        <dbReference type="EMBL" id="MBR0577461.1"/>
    </source>
</evidence>
<dbReference type="InterPro" id="IPR011010">
    <property type="entry name" value="DNA_brk_join_enz"/>
</dbReference>
<dbReference type="SUPFAM" id="SSF56349">
    <property type="entry name" value="DNA breaking-rejoining enzymes"/>
    <property type="match status" value="1"/>
</dbReference>
<dbReference type="PROSITE" id="PS51898">
    <property type="entry name" value="TYR_RECOMBINASE"/>
    <property type="match status" value="1"/>
</dbReference>
<dbReference type="InterPro" id="IPR013762">
    <property type="entry name" value="Integrase-like_cat_sf"/>
</dbReference>
<reference evidence="3" key="1">
    <citation type="submission" date="2021-04" db="EMBL/GenBank/DDBJ databases">
        <title>Proteiniclasticum sedimins sp. nov., an obligate anaerobic bacterium isolated from anaerobic sludge.</title>
        <authorList>
            <person name="Liu J."/>
        </authorList>
    </citation>
    <scope>NUCLEOTIDE SEQUENCE</scope>
    <source>
        <strain evidence="3">BAD-10</strain>
    </source>
</reference>
<dbReference type="PANTHER" id="PTHR30349">
    <property type="entry name" value="PHAGE INTEGRASE-RELATED"/>
    <property type="match status" value="1"/>
</dbReference>
<protein>
    <submittedName>
        <fullName evidence="3">Tyrosine-type recombinase/integrase</fullName>
    </submittedName>
</protein>
<comment type="caution">
    <text evidence="3">The sequence shown here is derived from an EMBL/GenBank/DDBJ whole genome shotgun (WGS) entry which is preliminary data.</text>
</comment>
<dbReference type="GO" id="GO:0003677">
    <property type="term" value="F:DNA binding"/>
    <property type="evidence" value="ECO:0007669"/>
    <property type="project" value="InterPro"/>
</dbReference>
<dbReference type="InterPro" id="IPR002104">
    <property type="entry name" value="Integrase_catalytic"/>
</dbReference>